<evidence type="ECO:0000313" key="2">
    <source>
        <dbReference type="Proteomes" id="UP001162992"/>
    </source>
</evidence>
<dbReference type="EMBL" id="CM055097">
    <property type="protein sequence ID" value="KAJ7553049.1"/>
    <property type="molecule type" value="Genomic_DNA"/>
</dbReference>
<organism evidence="1 2">
    <name type="scientific">Diphasiastrum complanatum</name>
    <name type="common">Issler's clubmoss</name>
    <name type="synonym">Lycopodium complanatum</name>
    <dbReference type="NCBI Taxonomy" id="34168"/>
    <lineage>
        <taxon>Eukaryota</taxon>
        <taxon>Viridiplantae</taxon>
        <taxon>Streptophyta</taxon>
        <taxon>Embryophyta</taxon>
        <taxon>Tracheophyta</taxon>
        <taxon>Lycopodiopsida</taxon>
        <taxon>Lycopodiales</taxon>
        <taxon>Lycopodiaceae</taxon>
        <taxon>Lycopodioideae</taxon>
        <taxon>Diphasiastrum</taxon>
    </lineage>
</organism>
<reference evidence="2" key="1">
    <citation type="journal article" date="2024" name="Proc. Natl. Acad. Sci. U.S.A.">
        <title>Extraordinary preservation of gene collinearity over three hundred million years revealed in homosporous lycophytes.</title>
        <authorList>
            <person name="Li C."/>
            <person name="Wickell D."/>
            <person name="Kuo L.Y."/>
            <person name="Chen X."/>
            <person name="Nie B."/>
            <person name="Liao X."/>
            <person name="Peng D."/>
            <person name="Ji J."/>
            <person name="Jenkins J."/>
            <person name="Williams M."/>
            <person name="Shu S."/>
            <person name="Plott C."/>
            <person name="Barry K."/>
            <person name="Rajasekar S."/>
            <person name="Grimwood J."/>
            <person name="Han X."/>
            <person name="Sun S."/>
            <person name="Hou Z."/>
            <person name="He W."/>
            <person name="Dai G."/>
            <person name="Sun C."/>
            <person name="Schmutz J."/>
            <person name="Leebens-Mack J.H."/>
            <person name="Li F.W."/>
            <person name="Wang L."/>
        </authorList>
    </citation>
    <scope>NUCLEOTIDE SEQUENCE [LARGE SCALE GENOMIC DNA]</scope>
    <source>
        <strain evidence="2">cv. PW_Plant_1</strain>
    </source>
</reference>
<proteinExistence type="predicted"/>
<sequence>MEHRRMLKAVIAGILNLVCYKLFFASASTTESDVTALKSVLTAWQTSRLNWTGNDPCGLHWQGVKCDGATNTHITQLSLGEVGIQGRLLRSIGGLMNLVSLDLSFNQMLTGPLPTELGNLTKLQMLNLQSCGFTGSIPAEFGNLAQLEFLALNDNHLDGNIPSSLGKLRSVSWFDLSQNLLSGNIPVSTNNQQNLGLDNLTAAVHLHLSRNFLSGLLPKELCYMPNVIHLLLDGNNLSGPIPSDVTNFQAMEILRLDSNQFEGEIPTGINNVVSLKELHLSNNSMKGTIPDLSNLQQLELLRLSINLFDSQVFPNWILNLTTLQTIEMDEDNLTGMIPPQLFELSSLEVVSFRSNQLSGVVQLDNVAKSLASIFLQNNNISDVTGLTSASQYQLILGGNPICNDTRNKLLSSVCSAETILESWEPDQLHSCNISCKDDKLLTPACACAFPLILLFQFNAPSFTHITDDRMSNLHNLLQNYLYLTTDQVWIGSANFTDDDRLLANVLIFPSAIESWTQEMVSRILSRLGSNFTLNEFGPYQLNYILLPPLIGSGNKTLYGKSIIAGVILGVLGFIALLGILGIYFWHKRRYMKLKSSSKLSVSWGSVKGDAPQLKGACCFSYDELSTATNDFSPSNQIGDGGYGKVYKGVLPSGQVMAIKRAKSGSFQGGAEFKTELELLSRLHHKNLVALIGFCYEQGEQMLVYEYMPNGTLYDHLRGKGEGLSWQTRIEIAVGAAKGIAYLHEMADPPVIHRDIKSSNILLDKNFMAKVSDFGISKLALVGDGANANGPFSTQVKGTLGYLDPEYYCTERITQKSDVYSFGVVLMELITARPPIENGKSLVRDIMYAWEMNDVDTLQGFIDPTLQNYDHKDLEYILRLAFSLLKDSGAARPSMSEVLKFLETILARIV</sequence>
<gene>
    <name evidence="1" type="ORF">O6H91_06G082900</name>
</gene>
<comment type="caution">
    <text evidence="1">The sequence shown here is derived from an EMBL/GenBank/DDBJ whole genome shotgun (WGS) entry which is preliminary data.</text>
</comment>
<evidence type="ECO:0000313" key="1">
    <source>
        <dbReference type="EMBL" id="KAJ7553049.1"/>
    </source>
</evidence>
<accession>A0ACC2DFC5</accession>
<protein>
    <submittedName>
        <fullName evidence="1">Uncharacterized protein</fullName>
    </submittedName>
</protein>
<dbReference type="Proteomes" id="UP001162992">
    <property type="component" value="Chromosome 6"/>
</dbReference>
<name>A0ACC2DFC5_DIPCM</name>
<keyword evidence="2" id="KW-1185">Reference proteome</keyword>